<dbReference type="EMBL" id="CP071770">
    <property type="protein sequence ID" value="QTD62756.1"/>
    <property type="molecule type" value="Genomic_DNA"/>
</dbReference>
<reference evidence="2 3" key="1">
    <citation type="journal article" date="2020" name="Front. Cell. Infect. Microbiol.">
        <title>Characterization of Three Porcine Acinetobacter towneri Strains Co-Harboring tet(X3) and bla OXA-58.</title>
        <authorList>
            <person name="Ma J."/>
            <person name="Wang J."/>
            <person name="Feng J."/>
            <person name="Liu Y."/>
            <person name="Yang B."/>
            <person name="Li R."/>
            <person name="Bai L."/>
            <person name="He T."/>
            <person name="Wang X."/>
            <person name="Yang Z."/>
        </authorList>
    </citation>
    <scope>NUCLEOTIDE SEQUENCE [LARGE SCALE GENOMIC DNA]</scope>
    <source>
        <strain evidence="2 3">GX5</strain>
    </source>
</reference>
<evidence type="ECO:0000313" key="2">
    <source>
        <dbReference type="EMBL" id="QTD62756.1"/>
    </source>
</evidence>
<dbReference type="Proteomes" id="UP000663954">
    <property type="component" value="Chromosome"/>
</dbReference>
<sequence>MEILSFLLPFHLSPFKLDALPSIFFFVIWGLFFFTIFRVYQTAKPENWEHNWYGGNKNNQSKKLDAEHGSVMEISEAVATPSEKLADIMPGMILIIGLLGTFLGLGLALDKASSILTGANALSNMDASMANLMQMLEGLGTKFKTSTWGLLAFILLKVILSNNGYEERRLRWSIEKVKSELDIVRDQKLQEDRNNNNKLIDCMQSIAMQFEQTVAKNQSTNQEQLKQLTQHTQDTIKAIQLSHDEQLKQLHLSNEENVRSLTSQSRLIEGLVENTQQNHASHLEQTGKFLLSFEQNSKDHLLLLTQNHSGQIETLNKQSTLLERKFDVLAQQSVSLIELVGEQHKETAQLLQDNVAQSVQTRDAMVDFIHKNEETVVRLGKAAEGMSQAASTMGTSASQLQTVIDSFRQNMEEVISLMKKDLNSTISNMNTSFSQNMTKMSDNLKSSIGDMSTSFKKNMSEMSKGLGEATHDISNAVTSLSTSVDKTMNEVTATIGQSMELQTKAQKVFTQSTNTLNEYIEEMTGLVNKLSGDITGGLKAVSESNRQVIGLGKQIKLSSEDLTQTVGNVFNDLSQNLDALNCLKPTLENLANGIVLQKETLERMESQNLKQNSSQKKNEKIKSANVNSAISQALLGWKD</sequence>
<evidence type="ECO:0008006" key="4">
    <source>
        <dbReference type="Google" id="ProtNLM"/>
    </source>
</evidence>
<dbReference type="GeneID" id="64223450"/>
<evidence type="ECO:0000256" key="1">
    <source>
        <dbReference type="SAM" id="Phobius"/>
    </source>
</evidence>
<gene>
    <name evidence="2" type="ORF">J4G45_06305</name>
</gene>
<keyword evidence="1" id="KW-0472">Membrane</keyword>
<keyword evidence="3" id="KW-1185">Reference proteome</keyword>
<evidence type="ECO:0000313" key="3">
    <source>
        <dbReference type="Proteomes" id="UP000663954"/>
    </source>
</evidence>
<organism evidence="2 3">
    <name type="scientific">Acinetobacter towneri</name>
    <dbReference type="NCBI Taxonomy" id="202956"/>
    <lineage>
        <taxon>Bacteria</taxon>
        <taxon>Pseudomonadati</taxon>
        <taxon>Pseudomonadota</taxon>
        <taxon>Gammaproteobacteria</taxon>
        <taxon>Moraxellales</taxon>
        <taxon>Moraxellaceae</taxon>
        <taxon>Acinetobacter</taxon>
    </lineage>
</organism>
<dbReference type="Gene3D" id="1.20.120.20">
    <property type="entry name" value="Apolipoprotein"/>
    <property type="match status" value="1"/>
</dbReference>
<name>A0ABX7TI44_9GAMM</name>
<feature type="transmembrane region" description="Helical" evidence="1">
    <location>
        <begin position="91"/>
        <end position="109"/>
    </location>
</feature>
<keyword evidence="1" id="KW-1133">Transmembrane helix</keyword>
<protein>
    <recommendedName>
        <fullName evidence="4">Methyl-accepting chemotaxis protein</fullName>
    </recommendedName>
</protein>
<feature type="transmembrane region" description="Helical" evidence="1">
    <location>
        <begin position="20"/>
        <end position="40"/>
    </location>
</feature>
<accession>A0ABX7TI44</accession>
<dbReference type="RefSeq" id="WP_207973608.1">
    <property type="nucleotide sequence ID" value="NZ_CP071766.1"/>
</dbReference>
<proteinExistence type="predicted"/>
<keyword evidence="1" id="KW-0812">Transmembrane</keyword>